<dbReference type="EMBL" id="JAPZBU010000008">
    <property type="protein sequence ID" value="KAJ5391123.1"/>
    <property type="molecule type" value="Genomic_DNA"/>
</dbReference>
<comment type="similarity">
    <text evidence="1">Belongs to the zinc-containing alcohol dehydrogenase family.</text>
</comment>
<sequence length="377" mass="41166">MKHLLKTHITLFNRAGLPSQEHVYRSETNCNPHCEFWNRGNSVECHFPRSRSDYIIAETKAFALNAADNHQIDVLGGSGSIVGCDWSGVVLEVGENVTEFKPGDYVYGLCHGGNSVEPEDGAFADIVTSKESLTMHKPDFLSFQEAASLGVGLATIGQALYWVLNLPLPSPEIPVNSGPTLLVYGGSSLTGTIAIQLAKLSGCRVFTTCSAHNKELVKSRGSDEWFDYSLPDCYERVNDIGASITYLLDCIGSEESSIFCSKVLAPTGGHYHSIKAPLPKAFKASRPETTAIATTAFAYSMTGERFEFPGMEFAADVAQGQFAKKWRDIAEDLVARRKIQPHPVVTRRGGLHGVINGLNEIRSRAPRGHKIVYSRDP</sequence>
<reference evidence="4" key="1">
    <citation type="submission" date="2022-12" db="EMBL/GenBank/DDBJ databases">
        <authorList>
            <person name="Petersen C."/>
        </authorList>
    </citation>
    <scope>NUCLEOTIDE SEQUENCE</scope>
    <source>
        <strain evidence="4">IBT 29677</strain>
    </source>
</reference>
<dbReference type="InterPro" id="IPR013149">
    <property type="entry name" value="ADH-like_C"/>
</dbReference>
<protein>
    <recommendedName>
        <fullName evidence="3">Enoyl reductase (ER) domain-containing protein</fullName>
    </recommendedName>
</protein>
<accession>A0A9W9VX87</accession>
<evidence type="ECO:0000256" key="1">
    <source>
        <dbReference type="ARBA" id="ARBA00008072"/>
    </source>
</evidence>
<reference evidence="4" key="2">
    <citation type="journal article" date="2023" name="IMA Fungus">
        <title>Comparative genomic study of the Penicillium genus elucidates a diverse pangenome and 15 lateral gene transfer events.</title>
        <authorList>
            <person name="Petersen C."/>
            <person name="Sorensen T."/>
            <person name="Nielsen M.R."/>
            <person name="Sondergaard T.E."/>
            <person name="Sorensen J.L."/>
            <person name="Fitzpatrick D.A."/>
            <person name="Frisvad J.C."/>
            <person name="Nielsen K.L."/>
        </authorList>
    </citation>
    <scope>NUCLEOTIDE SEQUENCE</scope>
    <source>
        <strain evidence="4">IBT 29677</strain>
    </source>
</reference>
<dbReference type="Gene3D" id="3.90.180.10">
    <property type="entry name" value="Medium-chain alcohol dehydrogenases, catalytic domain"/>
    <property type="match status" value="1"/>
</dbReference>
<dbReference type="CDD" id="cd08249">
    <property type="entry name" value="enoyl_reductase_like"/>
    <property type="match status" value="1"/>
</dbReference>
<dbReference type="SUPFAM" id="SSF50129">
    <property type="entry name" value="GroES-like"/>
    <property type="match status" value="1"/>
</dbReference>
<organism evidence="4 5">
    <name type="scientific">Penicillium cosmopolitanum</name>
    <dbReference type="NCBI Taxonomy" id="1131564"/>
    <lineage>
        <taxon>Eukaryota</taxon>
        <taxon>Fungi</taxon>
        <taxon>Dikarya</taxon>
        <taxon>Ascomycota</taxon>
        <taxon>Pezizomycotina</taxon>
        <taxon>Eurotiomycetes</taxon>
        <taxon>Eurotiomycetidae</taxon>
        <taxon>Eurotiales</taxon>
        <taxon>Aspergillaceae</taxon>
        <taxon>Penicillium</taxon>
    </lineage>
</organism>
<dbReference type="InterPro" id="IPR047122">
    <property type="entry name" value="Trans-enoyl_RdTase-like"/>
</dbReference>
<dbReference type="Pfam" id="PF00107">
    <property type="entry name" value="ADH_zinc_N"/>
    <property type="match status" value="1"/>
</dbReference>
<dbReference type="InterPro" id="IPR011032">
    <property type="entry name" value="GroES-like_sf"/>
</dbReference>
<dbReference type="PANTHER" id="PTHR45348">
    <property type="entry name" value="HYPOTHETICAL OXIDOREDUCTASE (EUROFUNG)"/>
    <property type="match status" value="1"/>
</dbReference>
<keyword evidence="2" id="KW-0560">Oxidoreductase</keyword>
<dbReference type="SMART" id="SM00829">
    <property type="entry name" value="PKS_ER"/>
    <property type="match status" value="1"/>
</dbReference>
<dbReference type="PANTHER" id="PTHR45348:SF2">
    <property type="entry name" value="ZINC-TYPE ALCOHOL DEHYDROGENASE-LIKE PROTEIN C2E1P3.01"/>
    <property type="match status" value="1"/>
</dbReference>
<dbReference type="Pfam" id="PF08240">
    <property type="entry name" value="ADH_N"/>
    <property type="match status" value="1"/>
</dbReference>
<dbReference type="SUPFAM" id="SSF51735">
    <property type="entry name" value="NAD(P)-binding Rossmann-fold domains"/>
    <property type="match status" value="1"/>
</dbReference>
<dbReference type="GeneID" id="81370230"/>
<comment type="caution">
    <text evidence="4">The sequence shown here is derived from an EMBL/GenBank/DDBJ whole genome shotgun (WGS) entry which is preliminary data.</text>
</comment>
<evidence type="ECO:0000256" key="2">
    <source>
        <dbReference type="ARBA" id="ARBA00023002"/>
    </source>
</evidence>
<dbReference type="InterPro" id="IPR013154">
    <property type="entry name" value="ADH-like_N"/>
</dbReference>
<evidence type="ECO:0000313" key="4">
    <source>
        <dbReference type="EMBL" id="KAJ5391123.1"/>
    </source>
</evidence>
<keyword evidence="5" id="KW-1185">Reference proteome</keyword>
<evidence type="ECO:0000259" key="3">
    <source>
        <dbReference type="SMART" id="SM00829"/>
    </source>
</evidence>
<feature type="domain" description="Enoyl reductase (ER)" evidence="3">
    <location>
        <begin position="40"/>
        <end position="372"/>
    </location>
</feature>
<dbReference type="GO" id="GO:0016651">
    <property type="term" value="F:oxidoreductase activity, acting on NAD(P)H"/>
    <property type="evidence" value="ECO:0007669"/>
    <property type="project" value="InterPro"/>
</dbReference>
<dbReference type="Proteomes" id="UP001147747">
    <property type="component" value="Unassembled WGS sequence"/>
</dbReference>
<dbReference type="InterPro" id="IPR020843">
    <property type="entry name" value="ER"/>
</dbReference>
<dbReference type="InterPro" id="IPR036291">
    <property type="entry name" value="NAD(P)-bd_dom_sf"/>
</dbReference>
<proteinExistence type="inferred from homology"/>
<dbReference type="AlphaFoldDB" id="A0A9W9VX87"/>
<evidence type="ECO:0000313" key="5">
    <source>
        <dbReference type="Proteomes" id="UP001147747"/>
    </source>
</evidence>
<dbReference type="Gene3D" id="3.40.50.720">
    <property type="entry name" value="NAD(P)-binding Rossmann-like Domain"/>
    <property type="match status" value="1"/>
</dbReference>
<name>A0A9W9VX87_9EURO</name>
<dbReference type="RefSeq" id="XP_056486801.1">
    <property type="nucleotide sequence ID" value="XM_056631250.1"/>
</dbReference>
<gene>
    <name evidence="4" type="ORF">N7509_006613</name>
</gene>
<dbReference type="OrthoDB" id="48317at2759"/>